<evidence type="ECO:0008006" key="4">
    <source>
        <dbReference type="Google" id="ProtNLM"/>
    </source>
</evidence>
<dbReference type="Proteomes" id="UP000186819">
    <property type="component" value="Unassembled WGS sequence"/>
</dbReference>
<dbReference type="Pfam" id="PF05258">
    <property type="entry name" value="DciA"/>
    <property type="match status" value="1"/>
</dbReference>
<accession>A0A1N6UZQ8</accession>
<evidence type="ECO:0000256" key="1">
    <source>
        <dbReference type="SAM" id="MobiDB-lite"/>
    </source>
</evidence>
<dbReference type="AlphaFoldDB" id="A0A1N6UZQ8"/>
<evidence type="ECO:0000313" key="3">
    <source>
        <dbReference type="Proteomes" id="UP000186819"/>
    </source>
</evidence>
<dbReference type="OrthoDB" id="8526599at2"/>
<proteinExistence type="predicted"/>
<gene>
    <name evidence="2" type="ORF">SAMN05421829_10691</name>
</gene>
<feature type="compositionally biased region" description="Basic and acidic residues" evidence="1">
    <location>
        <begin position="129"/>
        <end position="144"/>
    </location>
</feature>
<dbReference type="RefSeq" id="WP_076602101.1">
    <property type="nucleotide sequence ID" value="NZ_FTMD01000006.1"/>
</dbReference>
<evidence type="ECO:0000313" key="2">
    <source>
        <dbReference type="EMBL" id="SIQ70766.1"/>
    </source>
</evidence>
<dbReference type="InterPro" id="IPR007922">
    <property type="entry name" value="DciA-like"/>
</dbReference>
<feature type="region of interest" description="Disordered" evidence="1">
    <location>
        <begin position="96"/>
        <end position="144"/>
    </location>
</feature>
<dbReference type="STRING" id="34027.SAMN05421829_10691"/>
<dbReference type="EMBL" id="FTMD01000006">
    <property type="protein sequence ID" value="SIQ70766.1"/>
    <property type="molecule type" value="Genomic_DNA"/>
</dbReference>
<feature type="compositionally biased region" description="Basic and acidic residues" evidence="1">
    <location>
        <begin position="96"/>
        <end position="118"/>
    </location>
</feature>
<sequence>MTQLIQRFLGTGDALARLKDHAARLMRLQTLLQQHLPPALASACSVANLKGDILVLLANGGAAAARLKQIAPSLVQQFAAAGLQIKTVQVKVKVLETREERRPPPQRTISEDGSRSIEDFSATLPADSPLRESLERLVRRSRRD</sequence>
<organism evidence="2 3">
    <name type="scientific">Aromatoleum tolulyticum</name>
    <dbReference type="NCBI Taxonomy" id="34027"/>
    <lineage>
        <taxon>Bacteria</taxon>
        <taxon>Pseudomonadati</taxon>
        <taxon>Pseudomonadota</taxon>
        <taxon>Betaproteobacteria</taxon>
        <taxon>Rhodocyclales</taxon>
        <taxon>Rhodocyclaceae</taxon>
        <taxon>Aromatoleum</taxon>
    </lineage>
</organism>
<keyword evidence="3" id="KW-1185">Reference proteome</keyword>
<reference evidence="3" key="1">
    <citation type="submission" date="2017-01" db="EMBL/GenBank/DDBJ databases">
        <authorList>
            <person name="Varghese N."/>
            <person name="Submissions S."/>
        </authorList>
    </citation>
    <scope>NUCLEOTIDE SEQUENCE [LARGE SCALE GENOMIC DNA]</scope>
    <source>
        <strain evidence="3">ATCC 51758</strain>
    </source>
</reference>
<name>A0A1N6UZQ8_9RHOO</name>
<protein>
    <recommendedName>
        <fullName evidence="4">DUF721 domain-containing protein</fullName>
    </recommendedName>
</protein>